<reference evidence="2 3" key="2">
    <citation type="submission" date="2018-11" db="EMBL/GenBank/DDBJ databases">
        <authorList>
            <consortium name="Pathogen Informatics"/>
        </authorList>
    </citation>
    <scope>NUCLEOTIDE SEQUENCE [LARGE SCALE GENOMIC DNA]</scope>
</reference>
<evidence type="ECO:0000313" key="4">
    <source>
        <dbReference type="WBParaSite" id="HNAJ_0000950101-mRNA-1"/>
    </source>
</evidence>
<feature type="compositionally biased region" description="Basic and acidic residues" evidence="1">
    <location>
        <begin position="940"/>
        <end position="973"/>
    </location>
</feature>
<feature type="compositionally biased region" description="Basic and acidic residues" evidence="1">
    <location>
        <begin position="757"/>
        <end position="769"/>
    </location>
</feature>
<evidence type="ECO:0000313" key="3">
    <source>
        <dbReference type="Proteomes" id="UP000278807"/>
    </source>
</evidence>
<feature type="compositionally biased region" description="Basic and acidic residues" evidence="1">
    <location>
        <begin position="921"/>
        <end position="933"/>
    </location>
</feature>
<name>A0A0R3TPT2_RODNA</name>
<feature type="compositionally biased region" description="Basic and acidic residues" evidence="1">
    <location>
        <begin position="321"/>
        <end position="337"/>
    </location>
</feature>
<feature type="compositionally biased region" description="Basic and acidic residues" evidence="1">
    <location>
        <begin position="702"/>
        <end position="714"/>
    </location>
</feature>
<dbReference type="EMBL" id="UZAE01012632">
    <property type="protein sequence ID" value="VDO06020.1"/>
    <property type="molecule type" value="Genomic_DNA"/>
</dbReference>
<dbReference type="WBParaSite" id="HNAJ_0000950101-mRNA-1">
    <property type="protein sequence ID" value="HNAJ_0000950101-mRNA-1"/>
    <property type="gene ID" value="HNAJ_0000950101"/>
</dbReference>
<protein>
    <submittedName>
        <fullName evidence="4">Death domain-containing protein</fullName>
    </submittedName>
</protein>
<evidence type="ECO:0000313" key="2">
    <source>
        <dbReference type="EMBL" id="VDO06020.1"/>
    </source>
</evidence>
<feature type="compositionally biased region" description="Basic and acidic residues" evidence="1">
    <location>
        <begin position="789"/>
        <end position="811"/>
    </location>
</feature>
<feature type="region of interest" description="Disordered" evidence="1">
    <location>
        <begin position="539"/>
        <end position="1067"/>
    </location>
</feature>
<feature type="compositionally biased region" description="Basic and acidic residues" evidence="1">
    <location>
        <begin position="582"/>
        <end position="605"/>
    </location>
</feature>
<feature type="compositionally biased region" description="Low complexity" evidence="1">
    <location>
        <begin position="686"/>
        <end position="700"/>
    </location>
</feature>
<feature type="compositionally biased region" description="Basic and acidic residues" evidence="1">
    <location>
        <begin position="618"/>
        <end position="629"/>
    </location>
</feature>
<dbReference type="OrthoDB" id="6255404at2759"/>
<feature type="compositionally biased region" description="Basic and acidic residues" evidence="1">
    <location>
        <begin position="981"/>
        <end position="1058"/>
    </location>
</feature>
<feature type="compositionally biased region" description="Acidic residues" evidence="1">
    <location>
        <begin position="570"/>
        <end position="581"/>
    </location>
</feature>
<feature type="compositionally biased region" description="Basic and acidic residues" evidence="1">
    <location>
        <begin position="861"/>
        <end position="883"/>
    </location>
</feature>
<dbReference type="Proteomes" id="UP000278807">
    <property type="component" value="Unassembled WGS sequence"/>
</dbReference>
<proteinExistence type="predicted"/>
<feature type="compositionally biased region" description="Polar residues" evidence="1">
    <location>
        <begin position="716"/>
        <end position="728"/>
    </location>
</feature>
<gene>
    <name evidence="2" type="ORF">HNAJ_LOCUS9496</name>
</gene>
<sequence length="1067" mass="121455">MYQERDRSRPRQPTSLESLYMTVQNACSSLQNTLDGICKQCDCLQIESRNEHAMEVLESLDTFESEVQLAMLSDAQCQLLVEDLDLNLNESTVMDIVKKLRDLELLRKNVSTFFKKLNKRFYSILDDGVYLYCVSLFEITHEEIREVIEYDEFISNQKLEISQAVEEIHHLEERWGNLTLDLNSTIDNLDGLQACLTDVQARWKEIQEKIFEWLKQDRNYPNRITGRISSNKDSIQCLLLEMDMIDESQKQSAEVCRLRQEQIKSLQKRRRELYNNLGHVQRAKRYNASKMSENETKSAQEINRDNKPDSKKGSGGSKSQNEFHRRRDARLDKEQSDVKASIASVDKKIDELKKFTEEEKTKEDASLKRIKEIHTAIAVMEKANVDCDVSFEEACRYVAYRLRHEWPRLYLHLPMWPIRNYAQRLEDINGLLGYERMNVVLPRNRTPIEDAAAALAKWRLLSRRYINLEGLVTGLRQAGWLKLANEARKRFVEVVPQEEQDLKENREQEIVTENNAVLVEELEASKGGNDQLTEVSTCEEAGKELEEVSFTESKEGKVDDEVEVEKGDCEDTGSQESEDVSADLKEDTKAKENDETECDKSEFIHDNCTNQESVIDGEGNRDDSCHESNRANSVNGDLLEEMGLEEEAEKKHDFVEEIQEAEPVEVNGKSKSIDKNNSVESEQEESTSIKSTRKSSVSSIGPKEEDKPKQKEIENEISNSLANNTSECEISKDGNVVNEDDEHESTRENELETSGTVKEEDCASEKSSKESVLLDIPRKSQENASNDLVKNEDGSDIQAEKKEQSPRRDSIYKINNSVSKEKDDSVNTPQSPESKRPDMITGPTSAGHKKVAPKNLPNKSKNVDETKSEEGVKQKLTKNDEKSCNIGKKVGTKMPESKIDKKKPTSKGAILKTAGNNSKNKSTESAKKVEKPKSNHTSKSKPETKIEEPDVVIKKQDSKVENSQERDVEKEMANENTPKQAESKLSPRDQEAGSDERENASEINDDDRGREGEEPYNKEEDPKSKENVKGAEKPPSKAKSSEKEEDKKAAKKLKADKSGKRKADKKK</sequence>
<accession>A0A0R3TPT2</accession>
<feature type="compositionally biased region" description="Basic and acidic residues" evidence="1">
    <location>
        <begin position="292"/>
        <end position="312"/>
    </location>
</feature>
<evidence type="ECO:0000256" key="1">
    <source>
        <dbReference type="SAM" id="MobiDB-lite"/>
    </source>
</evidence>
<feature type="region of interest" description="Disordered" evidence="1">
    <location>
        <begin position="277"/>
        <end position="337"/>
    </location>
</feature>
<keyword evidence="3" id="KW-1185">Reference proteome</keyword>
<organism evidence="4">
    <name type="scientific">Rodentolepis nana</name>
    <name type="common">Dwarf tapeworm</name>
    <name type="synonym">Hymenolepis nana</name>
    <dbReference type="NCBI Taxonomy" id="102285"/>
    <lineage>
        <taxon>Eukaryota</taxon>
        <taxon>Metazoa</taxon>
        <taxon>Spiralia</taxon>
        <taxon>Lophotrochozoa</taxon>
        <taxon>Platyhelminthes</taxon>
        <taxon>Cestoda</taxon>
        <taxon>Eucestoda</taxon>
        <taxon>Cyclophyllidea</taxon>
        <taxon>Hymenolepididae</taxon>
        <taxon>Rodentolepis</taxon>
    </lineage>
</organism>
<feature type="compositionally biased region" description="Basic and acidic residues" evidence="1">
    <location>
        <begin position="540"/>
        <end position="569"/>
    </location>
</feature>
<dbReference type="AlphaFoldDB" id="A0A0R3TPT2"/>
<reference evidence="4" key="1">
    <citation type="submission" date="2017-02" db="UniProtKB">
        <authorList>
            <consortium name="WormBaseParasite"/>
        </authorList>
    </citation>
    <scope>IDENTIFICATION</scope>
</reference>
<feature type="compositionally biased region" description="Acidic residues" evidence="1">
    <location>
        <begin position="638"/>
        <end position="647"/>
    </location>
</feature>